<keyword evidence="3" id="KW-1185">Reference proteome</keyword>
<keyword evidence="2" id="KW-0812">Transmembrane</keyword>
<gene>
    <name evidence="4" type="primary">LOC106469415</name>
</gene>
<feature type="transmembrane region" description="Helical" evidence="2">
    <location>
        <begin position="247"/>
        <end position="268"/>
    </location>
</feature>
<feature type="compositionally biased region" description="Polar residues" evidence="1">
    <location>
        <begin position="40"/>
        <end position="53"/>
    </location>
</feature>
<keyword evidence="2" id="KW-1133">Transmembrane helix</keyword>
<name>A0ABM1TCN3_LIMPO</name>
<protein>
    <submittedName>
        <fullName evidence="4">Uncharacterized protein LOC106469415</fullName>
    </submittedName>
</protein>
<dbReference type="PANTHER" id="PTHR20992">
    <property type="entry name" value="AT15442P-RELATED"/>
    <property type="match status" value="1"/>
</dbReference>
<accession>A0ABM1TCN3</accession>
<evidence type="ECO:0000313" key="3">
    <source>
        <dbReference type="Proteomes" id="UP000694941"/>
    </source>
</evidence>
<evidence type="ECO:0000313" key="4">
    <source>
        <dbReference type="RefSeq" id="XP_022253639.1"/>
    </source>
</evidence>
<feature type="transmembrane region" description="Helical" evidence="2">
    <location>
        <begin position="354"/>
        <end position="375"/>
    </location>
</feature>
<dbReference type="GeneID" id="106469415"/>
<feature type="region of interest" description="Disordered" evidence="1">
    <location>
        <begin position="179"/>
        <end position="211"/>
    </location>
</feature>
<dbReference type="RefSeq" id="XP_022253639.1">
    <property type="nucleotide sequence ID" value="XM_022397931.1"/>
</dbReference>
<sequence>MGSGLWFMVCVPKEEYEKKLRLGLTSYGSSKSLRSKSSEQLDSTKASGNNGTVPASPVKLKLNQSNGQKSNASKTSLVTWNSTEESSSSAARSIELEQYLAKEDSLVKVLQEELDHLEIQDAVWTSSSDDKYHQVYFPCEAGGQSDFVLQHLTSRGLGRRDRSTIGVIPCAVFYRHDSTTTEPSSNQFTDTDDTDSDGSTNSPKASKAKNDIKRARKAFKSMQKRFLKTVTARLTVAQVVDGIRANAVLSFDFVMFIILASMIAALGLMENSSVVLVASMLISPLMGPILAGTFGAVIEDRSLRNQGLTNEIIGLSVCVVFGFLFGLICGNFSDTWGQGEWPTSEMAGRGYWRSLWVGLLIALPSGAGVALSVLGGNAGSLVGVAISASLLPPAVNAGILWALAVLKNLRSLSEKVITAEIAGNIYLTKPSLVPPRDYQIMYSFRMDRECAILGLISLLLTLVNILCIIIAAVCVLKIKEVAPYSTMNKTKRFWTEDVKIARNFYKVTPHPDSANLAEDFLHEWSKLTGLDGTEIFGNTRSARKTRQETVRGLVEDVQDDDVYQAVMQRVGGVRPESLSKRFSDSVSQVQGFPHGSSTVSVWDIENGFSDVTLRHPQRVVQPENKPPARLSKLFKWIPINPKVRLKYCT</sequence>
<feature type="compositionally biased region" description="Polar residues" evidence="1">
    <location>
        <begin position="62"/>
        <end position="81"/>
    </location>
</feature>
<organism evidence="3 4">
    <name type="scientific">Limulus polyphemus</name>
    <name type="common">Atlantic horseshoe crab</name>
    <dbReference type="NCBI Taxonomy" id="6850"/>
    <lineage>
        <taxon>Eukaryota</taxon>
        <taxon>Metazoa</taxon>
        <taxon>Ecdysozoa</taxon>
        <taxon>Arthropoda</taxon>
        <taxon>Chelicerata</taxon>
        <taxon>Merostomata</taxon>
        <taxon>Xiphosura</taxon>
        <taxon>Limulidae</taxon>
        <taxon>Limulus</taxon>
    </lineage>
</organism>
<feature type="transmembrane region" description="Helical" evidence="2">
    <location>
        <begin position="450"/>
        <end position="473"/>
    </location>
</feature>
<keyword evidence="2" id="KW-0472">Membrane</keyword>
<dbReference type="Pfam" id="PF04087">
    <property type="entry name" value="DUF389"/>
    <property type="match status" value="1"/>
</dbReference>
<feature type="region of interest" description="Disordered" evidence="1">
    <location>
        <begin position="29"/>
        <end position="82"/>
    </location>
</feature>
<feature type="transmembrane region" description="Helical" evidence="2">
    <location>
        <begin position="275"/>
        <end position="297"/>
    </location>
</feature>
<reference evidence="4" key="1">
    <citation type="submission" date="2025-08" db="UniProtKB">
        <authorList>
            <consortium name="RefSeq"/>
        </authorList>
    </citation>
    <scope>IDENTIFICATION</scope>
    <source>
        <tissue evidence="4">Muscle</tissue>
    </source>
</reference>
<dbReference type="PANTHER" id="PTHR20992:SF9">
    <property type="entry name" value="AT15442P-RELATED"/>
    <property type="match status" value="1"/>
</dbReference>
<proteinExistence type="predicted"/>
<dbReference type="Proteomes" id="UP000694941">
    <property type="component" value="Unplaced"/>
</dbReference>
<evidence type="ECO:0000256" key="1">
    <source>
        <dbReference type="SAM" id="MobiDB-lite"/>
    </source>
</evidence>
<feature type="transmembrane region" description="Helical" evidence="2">
    <location>
        <begin position="312"/>
        <end position="333"/>
    </location>
</feature>
<evidence type="ECO:0000256" key="2">
    <source>
        <dbReference type="SAM" id="Phobius"/>
    </source>
</evidence>
<dbReference type="InterPro" id="IPR005240">
    <property type="entry name" value="DUF389"/>
</dbReference>
<feature type="transmembrane region" description="Helical" evidence="2">
    <location>
        <begin position="381"/>
        <end position="406"/>
    </location>
</feature>